<feature type="domain" description="F-box/LRR-repeat protein 15-like leucin rich repeat" evidence="1">
    <location>
        <begin position="268"/>
        <end position="469"/>
    </location>
</feature>
<dbReference type="GO" id="GO:0031146">
    <property type="term" value="P:SCF-dependent proteasomal ubiquitin-dependent protein catabolic process"/>
    <property type="evidence" value="ECO:0007669"/>
    <property type="project" value="TreeGrafter"/>
</dbReference>
<dbReference type="AlphaFoldDB" id="A0A0L0DD12"/>
<protein>
    <recommendedName>
        <fullName evidence="1">F-box/LRR-repeat protein 15-like leucin rich repeat domain-containing protein</fullName>
    </recommendedName>
</protein>
<name>A0A0L0DD12_THETB</name>
<dbReference type="PANTHER" id="PTHR13318:SF190">
    <property type="entry name" value="PARTNER OF PAIRED, ISOFORM B"/>
    <property type="match status" value="1"/>
</dbReference>
<reference evidence="2 3" key="1">
    <citation type="submission" date="2010-05" db="EMBL/GenBank/DDBJ databases">
        <title>The Genome Sequence of Thecamonas trahens ATCC 50062.</title>
        <authorList>
            <consortium name="The Broad Institute Genome Sequencing Platform"/>
            <person name="Russ C."/>
            <person name="Cuomo C."/>
            <person name="Shea T."/>
            <person name="Young S.K."/>
            <person name="Zeng Q."/>
            <person name="Koehrsen M."/>
            <person name="Haas B."/>
            <person name="Borodovsky M."/>
            <person name="Guigo R."/>
            <person name="Alvarado L."/>
            <person name="Berlin A."/>
            <person name="Bochicchio J."/>
            <person name="Borenstein D."/>
            <person name="Chapman S."/>
            <person name="Chen Z."/>
            <person name="Freedman E."/>
            <person name="Gellesch M."/>
            <person name="Goldberg J."/>
            <person name="Griggs A."/>
            <person name="Gujja S."/>
            <person name="Heilman E."/>
            <person name="Heiman D."/>
            <person name="Hepburn T."/>
            <person name="Howarth C."/>
            <person name="Jen D."/>
            <person name="Larson L."/>
            <person name="Mehta T."/>
            <person name="Park D."/>
            <person name="Pearson M."/>
            <person name="Roberts A."/>
            <person name="Saif S."/>
            <person name="Shenoy N."/>
            <person name="Sisk P."/>
            <person name="Stolte C."/>
            <person name="Sykes S."/>
            <person name="Thomson T."/>
            <person name="Walk T."/>
            <person name="White J."/>
            <person name="Yandava C."/>
            <person name="Burger G."/>
            <person name="Gray M.W."/>
            <person name="Holland P.W.H."/>
            <person name="King N."/>
            <person name="Lang F.B.F."/>
            <person name="Roger A.J."/>
            <person name="Ruiz-Trillo I."/>
            <person name="Lander E."/>
            <person name="Nusbaum C."/>
        </authorList>
    </citation>
    <scope>NUCLEOTIDE SEQUENCE [LARGE SCALE GENOMIC DNA]</scope>
    <source>
        <strain evidence="2 3">ATCC 50062</strain>
    </source>
</reference>
<dbReference type="eggNOG" id="KOG4341">
    <property type="taxonomic scope" value="Eukaryota"/>
</dbReference>
<dbReference type="PANTHER" id="PTHR13318">
    <property type="entry name" value="PARTNER OF PAIRED, ISOFORM B-RELATED"/>
    <property type="match status" value="1"/>
</dbReference>
<accession>A0A0L0DD12</accession>
<evidence type="ECO:0000313" key="3">
    <source>
        <dbReference type="Proteomes" id="UP000054408"/>
    </source>
</evidence>
<dbReference type="OrthoDB" id="421226at2759"/>
<dbReference type="Gene3D" id="3.80.10.10">
    <property type="entry name" value="Ribonuclease Inhibitor"/>
    <property type="match status" value="1"/>
</dbReference>
<keyword evidence="3" id="KW-1185">Reference proteome</keyword>
<dbReference type="SMART" id="SM00367">
    <property type="entry name" value="LRR_CC"/>
    <property type="match status" value="5"/>
</dbReference>
<evidence type="ECO:0000313" key="2">
    <source>
        <dbReference type="EMBL" id="KNC50232.1"/>
    </source>
</evidence>
<sequence>MACLQDAAMAAIAATFREGGPASRSMATAMAVPGALTADVAARLVEWAAARRVLSLPLLEAVIATALPLQSLVITPHLLDAPLTAASHAATTTWMYSGAPSPNPATAAAPRLADALLSLRSVAHLSLANIDATHGGVGRVLAAILASPAAPGLVSLDISFSDLGPALFHAAAAAAATDTPLTALRSLRLYYCSDLAEDQLAALLKLAPHLVALDLGYSADVSLASLLVSRLERAPDSAIARVVRQLECLSLCGLELTDAINCVCDEPVGDVATIVKLVQRAPALTSLSLGGIRYLDVAGASAIVAATHAPLSSLSLASSFVQLLPDSPLASSSLAHLTALELRAIAWIDDAWLVAWADEMAAAGGCLTTLGLANTSVCSEGVAAIAAVSPRLEKLDLGWSEVDDAALDALAHGCPHLSMLRLRCCEEVTSPALTALVAAAQELVVLDLARMSAVTDEVLASIAPSCTRLDVSWANEVTDVGVAALVQRCQGMRIISLQGCKQVTLAGMGPSLRTGWQDLVALDVSCVPAPADHLLPRDRLRGQSADAHVVG</sequence>
<dbReference type="GeneID" id="25565552"/>
<dbReference type="STRING" id="461836.A0A0L0DD12"/>
<organism evidence="2 3">
    <name type="scientific">Thecamonas trahens ATCC 50062</name>
    <dbReference type="NCBI Taxonomy" id="461836"/>
    <lineage>
        <taxon>Eukaryota</taxon>
        <taxon>Apusozoa</taxon>
        <taxon>Apusomonadida</taxon>
        <taxon>Apusomonadidae</taxon>
        <taxon>Thecamonas</taxon>
    </lineage>
</organism>
<dbReference type="InterPro" id="IPR032675">
    <property type="entry name" value="LRR_dom_sf"/>
</dbReference>
<dbReference type="SUPFAM" id="SSF52047">
    <property type="entry name" value="RNI-like"/>
    <property type="match status" value="1"/>
</dbReference>
<dbReference type="EMBL" id="GL349460">
    <property type="protein sequence ID" value="KNC50232.1"/>
    <property type="molecule type" value="Genomic_DNA"/>
</dbReference>
<dbReference type="Pfam" id="PF25372">
    <property type="entry name" value="DUF7885"/>
    <property type="match status" value="1"/>
</dbReference>
<gene>
    <name evidence="2" type="ORF">AMSG_06385</name>
</gene>
<dbReference type="InterPro" id="IPR006553">
    <property type="entry name" value="Leu-rich_rpt_Cys-con_subtyp"/>
</dbReference>
<dbReference type="InterPro" id="IPR057207">
    <property type="entry name" value="FBXL15_LRR"/>
</dbReference>
<dbReference type="GO" id="GO:0019005">
    <property type="term" value="C:SCF ubiquitin ligase complex"/>
    <property type="evidence" value="ECO:0007669"/>
    <property type="project" value="TreeGrafter"/>
</dbReference>
<dbReference type="Proteomes" id="UP000054408">
    <property type="component" value="Unassembled WGS sequence"/>
</dbReference>
<proteinExistence type="predicted"/>
<evidence type="ECO:0000259" key="1">
    <source>
        <dbReference type="Pfam" id="PF25372"/>
    </source>
</evidence>
<dbReference type="RefSeq" id="XP_013757063.1">
    <property type="nucleotide sequence ID" value="XM_013901609.1"/>
</dbReference>